<dbReference type="GO" id="GO:0005783">
    <property type="term" value="C:endoplasmic reticulum"/>
    <property type="evidence" value="ECO:0007669"/>
    <property type="project" value="TreeGrafter"/>
</dbReference>
<feature type="compositionally biased region" description="Basic and acidic residues" evidence="3">
    <location>
        <begin position="299"/>
        <end position="310"/>
    </location>
</feature>
<dbReference type="Proteomes" id="UP000800092">
    <property type="component" value="Unassembled WGS sequence"/>
</dbReference>
<dbReference type="AlphaFoldDB" id="A0A6A6HL71"/>
<feature type="region of interest" description="Disordered" evidence="3">
    <location>
        <begin position="297"/>
        <end position="317"/>
    </location>
</feature>
<dbReference type="PANTHER" id="PTHR44068:SF1">
    <property type="entry name" value="HYPOTHETICAL LOC100005854"/>
    <property type="match status" value="1"/>
</dbReference>
<dbReference type="InterPro" id="IPR050447">
    <property type="entry name" value="Erg6_SMT_methyltransf"/>
</dbReference>
<sequence length="317" mass="36542">MTSTPELQQYYASWESRIGYRFLLGGTRHFGYYAKSSSRPWPVGSALVKMEGQLFEALQCPRGSRVLDAGCGVGHVAMYMAKRGQYKVDCIDVVPRHVDWAKKNVRDAKMEDVIRVEKGDYHRLEGYKDGSFDGIYTMETLVHSTDPTNALKGFYRILKPGGRIALHEYHFHSMNTAPTDVKESAEKIIRHAAMPALARFTMADVLRRHLQKVGFQDVCIRDISSHIMPMLRLFYYLARIPYLIFKRRGMEHHFINTFVAVKCWQGREFWSYVQVTGRKATESDFDQGRTSSALVMVTGRDKDSAEESKHRVVKRRR</sequence>
<organism evidence="5 6">
    <name type="scientific">Viridothelium virens</name>
    <name type="common">Speckled blister lichen</name>
    <name type="synonym">Trypethelium virens</name>
    <dbReference type="NCBI Taxonomy" id="1048519"/>
    <lineage>
        <taxon>Eukaryota</taxon>
        <taxon>Fungi</taxon>
        <taxon>Dikarya</taxon>
        <taxon>Ascomycota</taxon>
        <taxon>Pezizomycotina</taxon>
        <taxon>Dothideomycetes</taxon>
        <taxon>Dothideomycetes incertae sedis</taxon>
        <taxon>Trypetheliales</taxon>
        <taxon>Trypetheliaceae</taxon>
        <taxon>Viridothelium</taxon>
    </lineage>
</organism>
<dbReference type="EMBL" id="ML991775">
    <property type="protein sequence ID" value="KAF2238538.1"/>
    <property type="molecule type" value="Genomic_DNA"/>
</dbReference>
<reference evidence="5" key="1">
    <citation type="journal article" date="2020" name="Stud. Mycol.">
        <title>101 Dothideomycetes genomes: a test case for predicting lifestyles and emergence of pathogens.</title>
        <authorList>
            <person name="Haridas S."/>
            <person name="Albert R."/>
            <person name="Binder M."/>
            <person name="Bloem J."/>
            <person name="Labutti K."/>
            <person name="Salamov A."/>
            <person name="Andreopoulos B."/>
            <person name="Baker S."/>
            <person name="Barry K."/>
            <person name="Bills G."/>
            <person name="Bluhm B."/>
            <person name="Cannon C."/>
            <person name="Castanera R."/>
            <person name="Culley D."/>
            <person name="Daum C."/>
            <person name="Ezra D."/>
            <person name="Gonzalez J."/>
            <person name="Henrissat B."/>
            <person name="Kuo A."/>
            <person name="Liang C."/>
            <person name="Lipzen A."/>
            <person name="Lutzoni F."/>
            <person name="Magnuson J."/>
            <person name="Mondo S."/>
            <person name="Nolan M."/>
            <person name="Ohm R."/>
            <person name="Pangilinan J."/>
            <person name="Park H.-J."/>
            <person name="Ramirez L."/>
            <person name="Alfaro M."/>
            <person name="Sun H."/>
            <person name="Tritt A."/>
            <person name="Yoshinaga Y."/>
            <person name="Zwiers L.-H."/>
            <person name="Turgeon B."/>
            <person name="Goodwin S."/>
            <person name="Spatafora J."/>
            <person name="Crous P."/>
            <person name="Grigoriev I."/>
        </authorList>
    </citation>
    <scope>NUCLEOTIDE SEQUENCE</scope>
    <source>
        <strain evidence="5">Tuck. ex Michener</strain>
    </source>
</reference>
<dbReference type="OrthoDB" id="540004at2759"/>
<dbReference type="PANTHER" id="PTHR44068">
    <property type="entry name" value="ZGC:194242"/>
    <property type="match status" value="1"/>
</dbReference>
<dbReference type="GO" id="GO:0006696">
    <property type="term" value="P:ergosterol biosynthetic process"/>
    <property type="evidence" value="ECO:0007669"/>
    <property type="project" value="TreeGrafter"/>
</dbReference>
<keyword evidence="6" id="KW-1185">Reference proteome</keyword>
<accession>A0A6A6HL71</accession>
<dbReference type="GO" id="GO:0003838">
    <property type="term" value="F:sterol 24-C-methyltransferase activity"/>
    <property type="evidence" value="ECO:0007669"/>
    <property type="project" value="TreeGrafter"/>
</dbReference>
<protein>
    <submittedName>
        <fullName evidence="5">Methyltransferase type 11</fullName>
    </submittedName>
</protein>
<comment type="similarity">
    <text evidence="2">Belongs to the class I-like SAM-binding methyltransferase superfamily. Erg6/SMT family.</text>
</comment>
<evidence type="ECO:0000256" key="3">
    <source>
        <dbReference type="SAM" id="MobiDB-lite"/>
    </source>
</evidence>
<dbReference type="GO" id="GO:0032259">
    <property type="term" value="P:methylation"/>
    <property type="evidence" value="ECO:0007669"/>
    <property type="project" value="UniProtKB-KW"/>
</dbReference>
<dbReference type="SUPFAM" id="SSF53335">
    <property type="entry name" value="S-adenosyl-L-methionine-dependent methyltransferases"/>
    <property type="match status" value="1"/>
</dbReference>
<evidence type="ECO:0000256" key="2">
    <source>
        <dbReference type="ARBA" id="ARBA00038188"/>
    </source>
</evidence>
<dbReference type="InterPro" id="IPR013216">
    <property type="entry name" value="Methyltransf_11"/>
</dbReference>
<proteinExistence type="inferred from homology"/>
<evidence type="ECO:0000313" key="5">
    <source>
        <dbReference type="EMBL" id="KAF2238538.1"/>
    </source>
</evidence>
<feature type="domain" description="Methyltransferase type 11" evidence="4">
    <location>
        <begin position="67"/>
        <end position="165"/>
    </location>
</feature>
<keyword evidence="5" id="KW-0489">Methyltransferase</keyword>
<evidence type="ECO:0000313" key="6">
    <source>
        <dbReference type="Proteomes" id="UP000800092"/>
    </source>
</evidence>
<dbReference type="Pfam" id="PF08241">
    <property type="entry name" value="Methyltransf_11"/>
    <property type="match status" value="1"/>
</dbReference>
<keyword evidence="1 5" id="KW-0808">Transferase</keyword>
<dbReference type="Gene3D" id="3.40.50.150">
    <property type="entry name" value="Vaccinia Virus protein VP39"/>
    <property type="match status" value="1"/>
</dbReference>
<dbReference type="CDD" id="cd02440">
    <property type="entry name" value="AdoMet_MTases"/>
    <property type="match status" value="1"/>
</dbReference>
<evidence type="ECO:0000256" key="1">
    <source>
        <dbReference type="ARBA" id="ARBA00022679"/>
    </source>
</evidence>
<gene>
    <name evidence="5" type="ORF">EV356DRAFT_563759</name>
</gene>
<dbReference type="InterPro" id="IPR029063">
    <property type="entry name" value="SAM-dependent_MTases_sf"/>
</dbReference>
<name>A0A6A6HL71_VIRVR</name>
<evidence type="ECO:0000259" key="4">
    <source>
        <dbReference type="Pfam" id="PF08241"/>
    </source>
</evidence>